<protein>
    <submittedName>
        <fullName evidence="1">DNA-directed RNA polymerase specialized sigma subunit</fullName>
    </submittedName>
</protein>
<proteinExistence type="predicted"/>
<dbReference type="InterPro" id="IPR013324">
    <property type="entry name" value="RNA_pol_sigma_r3/r4-like"/>
</dbReference>
<name>A0A2Z6TTD6_9LACO</name>
<sequence length="162" mass="19070">MMISQTSFMKAWNNKKLVAGALKAASVRRDYINYEDLLQDGILLYAQLLDKWADKEEQEVNKLAFRKIIWQTIDSLRKVQKRQERNTNLEEGFTLTAKELDWDNLVVLKEEIKKLNSVEFVILFEHLLANKTITKLAQESGIPRITLQRVKKRLLLKLREQL</sequence>
<dbReference type="RefSeq" id="WP_245953339.1">
    <property type="nucleotide sequence ID" value="NZ_BFBY01000006.1"/>
</dbReference>
<comment type="caution">
    <text evidence="1">The sequence shown here is derived from an EMBL/GenBank/DDBJ whole genome shotgun (WGS) entry which is preliminary data.</text>
</comment>
<evidence type="ECO:0000313" key="1">
    <source>
        <dbReference type="EMBL" id="GBG04979.1"/>
    </source>
</evidence>
<organism evidence="1 2">
    <name type="scientific">Lactobacillus rodentium</name>
    <dbReference type="NCBI Taxonomy" id="947835"/>
    <lineage>
        <taxon>Bacteria</taxon>
        <taxon>Bacillati</taxon>
        <taxon>Bacillota</taxon>
        <taxon>Bacilli</taxon>
        <taxon>Lactobacillales</taxon>
        <taxon>Lactobacillaceae</taxon>
        <taxon>Lactobacillus</taxon>
    </lineage>
</organism>
<dbReference type="EMBL" id="BFBY01000006">
    <property type="protein sequence ID" value="GBG04979.1"/>
    <property type="molecule type" value="Genomic_DNA"/>
</dbReference>
<evidence type="ECO:0000313" key="2">
    <source>
        <dbReference type="Proteomes" id="UP000257317"/>
    </source>
</evidence>
<dbReference type="Proteomes" id="UP000257317">
    <property type="component" value="Unassembled WGS sequence"/>
</dbReference>
<reference evidence="2" key="1">
    <citation type="submission" date="2018-03" db="EMBL/GenBank/DDBJ databases">
        <title>New taxa in the Lactobacillus gasseri group.</title>
        <authorList>
            <person name="Tanizawa Y."/>
            <person name="Tohno M."/>
            <person name="Endo A."/>
            <person name="Arita M."/>
        </authorList>
    </citation>
    <scope>NUCLEOTIDE SEQUENCE [LARGE SCALE GENOMIC DNA]</scope>
    <source>
        <strain evidence="2">DSM 24759</strain>
    </source>
</reference>
<gene>
    <name evidence="1" type="ORF">LrDSM24759_08930</name>
</gene>
<dbReference type="SUPFAM" id="SSF88659">
    <property type="entry name" value="Sigma3 and sigma4 domains of RNA polymerase sigma factors"/>
    <property type="match status" value="1"/>
</dbReference>
<keyword evidence="1" id="KW-0240">DNA-directed RNA polymerase</keyword>
<accession>A0A2Z6TTD6</accession>
<keyword evidence="1" id="KW-0804">Transcription</keyword>
<keyword evidence="2" id="KW-1185">Reference proteome</keyword>
<dbReference type="AlphaFoldDB" id="A0A2Z6TTD6"/>
<dbReference type="GO" id="GO:0000428">
    <property type="term" value="C:DNA-directed RNA polymerase complex"/>
    <property type="evidence" value="ECO:0007669"/>
    <property type="project" value="UniProtKB-KW"/>
</dbReference>